<evidence type="ECO:0000256" key="1">
    <source>
        <dbReference type="ARBA" id="ARBA00023015"/>
    </source>
</evidence>
<dbReference type="InterPro" id="IPR001647">
    <property type="entry name" value="HTH_TetR"/>
</dbReference>
<dbReference type="GO" id="GO:0000976">
    <property type="term" value="F:transcription cis-regulatory region binding"/>
    <property type="evidence" value="ECO:0007669"/>
    <property type="project" value="TreeGrafter"/>
</dbReference>
<reference evidence="7 8" key="1">
    <citation type="submission" date="2015-05" db="EMBL/GenBank/DDBJ databases">
        <title>Genome sequencing and analysis of members of genus Stenotrophomonas.</title>
        <authorList>
            <person name="Patil P.P."/>
            <person name="Midha S."/>
            <person name="Patil P.B."/>
        </authorList>
    </citation>
    <scope>NUCLEOTIDE SEQUENCE [LARGE SCALE GENOMIC DNA]</scope>
    <source>
        <strain evidence="7 8">DSM 21858</strain>
    </source>
</reference>
<name>A0A0R0CFR5_9GAMM</name>
<dbReference type="Pfam" id="PF14246">
    <property type="entry name" value="TetR_C_7"/>
    <property type="match status" value="1"/>
</dbReference>
<dbReference type="STRING" id="344882.ABB29_12505"/>
<keyword evidence="2 4" id="KW-0238">DNA-binding</keyword>
<dbReference type="Gene3D" id="1.10.10.60">
    <property type="entry name" value="Homeodomain-like"/>
    <property type="match status" value="1"/>
</dbReference>
<dbReference type="PROSITE" id="PS50977">
    <property type="entry name" value="HTH_TETR_2"/>
    <property type="match status" value="1"/>
</dbReference>
<keyword evidence="1" id="KW-0805">Transcription regulation</keyword>
<evidence type="ECO:0000256" key="3">
    <source>
        <dbReference type="ARBA" id="ARBA00023163"/>
    </source>
</evidence>
<dbReference type="Proteomes" id="UP000052052">
    <property type="component" value="Unassembled WGS sequence"/>
</dbReference>
<dbReference type="FunFam" id="1.10.10.60:FF:000141">
    <property type="entry name" value="TetR family transcriptional regulator"/>
    <property type="match status" value="1"/>
</dbReference>
<feature type="domain" description="HTH tetR-type" evidence="6">
    <location>
        <begin position="27"/>
        <end position="87"/>
    </location>
</feature>
<dbReference type="Gene3D" id="1.10.357.10">
    <property type="entry name" value="Tetracycline Repressor, domain 2"/>
    <property type="match status" value="1"/>
</dbReference>
<gene>
    <name evidence="7" type="ORF">ABB29_12505</name>
</gene>
<evidence type="ECO:0000313" key="8">
    <source>
        <dbReference type="Proteomes" id="UP000052052"/>
    </source>
</evidence>
<proteinExistence type="predicted"/>
<keyword evidence="8" id="KW-1185">Reference proteome</keyword>
<dbReference type="RefSeq" id="WP_057659583.1">
    <property type="nucleotide sequence ID" value="NZ_LDJL01000012.1"/>
</dbReference>
<accession>A0A0R0CFR5</accession>
<evidence type="ECO:0000313" key="7">
    <source>
        <dbReference type="EMBL" id="KRG68605.1"/>
    </source>
</evidence>
<dbReference type="PATRIC" id="fig|344882.3.peg.878"/>
<dbReference type="GO" id="GO:0003700">
    <property type="term" value="F:DNA-binding transcription factor activity"/>
    <property type="evidence" value="ECO:0007669"/>
    <property type="project" value="TreeGrafter"/>
</dbReference>
<sequence>MVSRRPPAQTSKPASKAVNGPGRPKDLGKRNAILEAAKQLFTAQGFAGASMDQIAAEAGVSKLTVYSHFGDKEALFLAAVQSKCDELMPADLFQQDVSGPLGERLTTIGRGFFRLVTSEEALGTQRMLLTPGQCDDSLKRLFWEAGPKRTCDALAGMLQMACDAGELSIDDVGRASEQFFALLKGKLHERAMCGVGPQPSEAEMLAHIDATVAMFLRAYAVR</sequence>
<feature type="DNA-binding region" description="H-T-H motif" evidence="4">
    <location>
        <begin position="50"/>
        <end position="69"/>
    </location>
</feature>
<dbReference type="SUPFAM" id="SSF48498">
    <property type="entry name" value="Tetracyclin repressor-like, C-terminal domain"/>
    <property type="match status" value="1"/>
</dbReference>
<dbReference type="PANTHER" id="PTHR30055:SF146">
    <property type="entry name" value="HTH-TYPE TRANSCRIPTIONAL DUAL REGULATOR CECR"/>
    <property type="match status" value="1"/>
</dbReference>
<organism evidence="7 8">
    <name type="scientific">Pseudoxanthomonas dokdonensis</name>
    <dbReference type="NCBI Taxonomy" id="344882"/>
    <lineage>
        <taxon>Bacteria</taxon>
        <taxon>Pseudomonadati</taxon>
        <taxon>Pseudomonadota</taxon>
        <taxon>Gammaproteobacteria</taxon>
        <taxon>Lysobacterales</taxon>
        <taxon>Lysobacteraceae</taxon>
        <taxon>Pseudoxanthomonas</taxon>
    </lineage>
</organism>
<dbReference type="SUPFAM" id="SSF46689">
    <property type="entry name" value="Homeodomain-like"/>
    <property type="match status" value="1"/>
</dbReference>
<dbReference type="EMBL" id="LDJL01000012">
    <property type="protein sequence ID" value="KRG68605.1"/>
    <property type="molecule type" value="Genomic_DNA"/>
</dbReference>
<dbReference type="PRINTS" id="PR00455">
    <property type="entry name" value="HTHTETR"/>
</dbReference>
<evidence type="ECO:0000256" key="2">
    <source>
        <dbReference type="ARBA" id="ARBA00023125"/>
    </source>
</evidence>
<dbReference type="InterPro" id="IPR036271">
    <property type="entry name" value="Tet_transcr_reg_TetR-rel_C_sf"/>
</dbReference>
<feature type="region of interest" description="Disordered" evidence="5">
    <location>
        <begin position="1"/>
        <end position="28"/>
    </location>
</feature>
<evidence type="ECO:0000256" key="5">
    <source>
        <dbReference type="SAM" id="MobiDB-lite"/>
    </source>
</evidence>
<keyword evidence="3" id="KW-0804">Transcription</keyword>
<dbReference type="PANTHER" id="PTHR30055">
    <property type="entry name" value="HTH-TYPE TRANSCRIPTIONAL REGULATOR RUTR"/>
    <property type="match status" value="1"/>
</dbReference>
<dbReference type="InterPro" id="IPR009057">
    <property type="entry name" value="Homeodomain-like_sf"/>
</dbReference>
<dbReference type="Pfam" id="PF00440">
    <property type="entry name" value="TetR_N"/>
    <property type="match status" value="1"/>
</dbReference>
<dbReference type="AlphaFoldDB" id="A0A0R0CFR5"/>
<dbReference type="OrthoDB" id="8535430at2"/>
<dbReference type="InterPro" id="IPR039536">
    <property type="entry name" value="TetR_C_Proteobacteria"/>
</dbReference>
<dbReference type="InterPro" id="IPR050109">
    <property type="entry name" value="HTH-type_TetR-like_transc_reg"/>
</dbReference>
<protein>
    <submittedName>
        <fullName evidence="7">TetR family transcriptional regulator</fullName>
    </submittedName>
</protein>
<comment type="caution">
    <text evidence="7">The sequence shown here is derived from an EMBL/GenBank/DDBJ whole genome shotgun (WGS) entry which is preliminary data.</text>
</comment>
<evidence type="ECO:0000256" key="4">
    <source>
        <dbReference type="PROSITE-ProRule" id="PRU00335"/>
    </source>
</evidence>
<evidence type="ECO:0000259" key="6">
    <source>
        <dbReference type="PROSITE" id="PS50977"/>
    </source>
</evidence>